<name>A0ABV8CQU9_9GAMM</name>
<gene>
    <name evidence="1" type="ORF">ACFOSS_13490</name>
</gene>
<organism evidence="1 2">
    <name type="scientific">Pseudaeromonas sharmana</name>
    <dbReference type="NCBI Taxonomy" id="328412"/>
    <lineage>
        <taxon>Bacteria</taxon>
        <taxon>Pseudomonadati</taxon>
        <taxon>Pseudomonadota</taxon>
        <taxon>Gammaproteobacteria</taxon>
        <taxon>Aeromonadales</taxon>
        <taxon>Aeromonadaceae</taxon>
        <taxon>Pseudaeromonas</taxon>
    </lineage>
</organism>
<evidence type="ECO:0000313" key="1">
    <source>
        <dbReference type="EMBL" id="MFC3914474.1"/>
    </source>
</evidence>
<protein>
    <submittedName>
        <fullName evidence="1">Uncharacterized protein</fullName>
    </submittedName>
</protein>
<evidence type="ECO:0000313" key="2">
    <source>
        <dbReference type="Proteomes" id="UP001595692"/>
    </source>
</evidence>
<dbReference type="Proteomes" id="UP001595692">
    <property type="component" value="Unassembled WGS sequence"/>
</dbReference>
<dbReference type="EMBL" id="JBHSAF010000014">
    <property type="protein sequence ID" value="MFC3914474.1"/>
    <property type="molecule type" value="Genomic_DNA"/>
</dbReference>
<reference evidence="2" key="1">
    <citation type="journal article" date="2019" name="Int. J. Syst. Evol. Microbiol.">
        <title>The Global Catalogue of Microorganisms (GCM) 10K type strain sequencing project: providing services to taxonomists for standard genome sequencing and annotation.</title>
        <authorList>
            <consortium name="The Broad Institute Genomics Platform"/>
            <consortium name="The Broad Institute Genome Sequencing Center for Infectious Disease"/>
            <person name="Wu L."/>
            <person name="Ma J."/>
        </authorList>
    </citation>
    <scope>NUCLEOTIDE SEQUENCE [LARGE SCALE GENOMIC DNA]</scope>
    <source>
        <strain evidence="2">CCUG 54939</strain>
    </source>
</reference>
<sequence length="56" mass="5920">MIDGVSSEYSGITACGSFRKIENAAGKKINLLKLALAAALPTAMLAYDQLDKGYLI</sequence>
<dbReference type="RefSeq" id="WP_377153380.1">
    <property type="nucleotide sequence ID" value="NZ_JBHSAF010000014.1"/>
</dbReference>
<comment type="caution">
    <text evidence="1">The sequence shown here is derived from an EMBL/GenBank/DDBJ whole genome shotgun (WGS) entry which is preliminary data.</text>
</comment>
<proteinExistence type="predicted"/>
<keyword evidence="2" id="KW-1185">Reference proteome</keyword>
<accession>A0ABV8CQU9</accession>